<name>A0AAC9YVH2_9ACTN</name>
<feature type="transmembrane region" description="Helical" evidence="1">
    <location>
        <begin position="84"/>
        <end position="100"/>
    </location>
</feature>
<sequence>MQFLSSLLFGAMIAVSATLVHQTLPPVGVSVGIFATYLGIWYVGRHYGKRRYKLIALSAWLAVISIAGSFGVGEELLIQGDNQGSALLTIGFVAGVVAVLRNP</sequence>
<organism evidence="2 3">
    <name type="scientific">Candidatus Planktophila dulcis</name>
    <dbReference type="NCBI Taxonomy" id="1884914"/>
    <lineage>
        <taxon>Bacteria</taxon>
        <taxon>Bacillati</taxon>
        <taxon>Actinomycetota</taxon>
        <taxon>Actinomycetes</taxon>
        <taxon>Candidatus Nanopelagicales</taxon>
        <taxon>Candidatus Nanopelagicaceae</taxon>
        <taxon>Candidatus Planktophila</taxon>
    </lineage>
</organism>
<keyword evidence="1" id="KW-0812">Transmembrane</keyword>
<accession>A0AAC9YVH2</accession>
<dbReference type="GeneID" id="300657532"/>
<reference evidence="2 3" key="1">
    <citation type="submission" date="2016-07" db="EMBL/GenBank/DDBJ databases">
        <title>High microdiversification within the ubiquitous acI lineage of Actinobacteria.</title>
        <authorList>
            <person name="Neuenschwander S.M."/>
            <person name="Salcher M."/>
            <person name="Ghai R."/>
            <person name="Pernthaler J."/>
        </authorList>
    </citation>
    <scope>NUCLEOTIDE SEQUENCE [LARGE SCALE GENOMIC DNA]</scope>
    <source>
        <strain evidence="2">MMS-21-155</strain>
    </source>
</reference>
<dbReference type="Proteomes" id="UP000217216">
    <property type="component" value="Chromosome"/>
</dbReference>
<keyword evidence="3" id="KW-1185">Reference proteome</keyword>
<dbReference type="RefSeq" id="WP_095696368.1">
    <property type="nucleotide sequence ID" value="NZ_CP016770.1"/>
</dbReference>
<dbReference type="AlphaFoldDB" id="A0AAC9YVH2"/>
<proteinExistence type="predicted"/>
<evidence type="ECO:0000313" key="2">
    <source>
        <dbReference type="EMBL" id="ASY12313.1"/>
    </source>
</evidence>
<evidence type="ECO:0000313" key="3">
    <source>
        <dbReference type="Proteomes" id="UP000217216"/>
    </source>
</evidence>
<protein>
    <submittedName>
        <fullName evidence="2">Uncharacterized protein</fullName>
    </submittedName>
</protein>
<keyword evidence="1" id="KW-1133">Transmembrane helix</keyword>
<evidence type="ECO:0000256" key="1">
    <source>
        <dbReference type="SAM" id="Phobius"/>
    </source>
</evidence>
<feature type="transmembrane region" description="Helical" evidence="1">
    <location>
        <begin position="55"/>
        <end position="72"/>
    </location>
</feature>
<keyword evidence="1" id="KW-0472">Membrane</keyword>
<gene>
    <name evidence="2" type="ORF">A1s21155_05080</name>
</gene>
<dbReference type="EMBL" id="CP016770">
    <property type="protein sequence ID" value="ASY12313.1"/>
    <property type="molecule type" value="Genomic_DNA"/>
</dbReference>
<feature type="transmembrane region" description="Helical" evidence="1">
    <location>
        <begin position="27"/>
        <end position="43"/>
    </location>
</feature>
<dbReference type="KEGG" id="plak:A1s21155_05080"/>